<dbReference type="Proteomes" id="UP000683360">
    <property type="component" value="Unassembled WGS sequence"/>
</dbReference>
<comment type="caution">
    <text evidence="1">The sequence shown here is derived from an EMBL/GenBank/DDBJ whole genome shotgun (WGS) entry which is preliminary data.</text>
</comment>
<evidence type="ECO:0000313" key="2">
    <source>
        <dbReference type="Proteomes" id="UP000683360"/>
    </source>
</evidence>
<evidence type="ECO:0000313" key="1">
    <source>
        <dbReference type="EMBL" id="CAG2256768.1"/>
    </source>
</evidence>
<dbReference type="AlphaFoldDB" id="A0A8S3VRA0"/>
<reference evidence="1" key="1">
    <citation type="submission" date="2021-03" db="EMBL/GenBank/DDBJ databases">
        <authorList>
            <person name="Bekaert M."/>
        </authorList>
    </citation>
    <scope>NUCLEOTIDE SEQUENCE</scope>
</reference>
<sequence>MKNDKNFGELRSHVEAFLTERNGITIDASLTKTDCSLTVSTPWESLRTANGYVKFDWSSKTNHLVVATNMKINKQTLYDVDFEMDAEKRKEITLIINVNEPRQMRFELNKLLSSETYMLVNWNKQDRDSSCRMDVKFNSDWSDKKQIASYRGICGSKSYSIGASYLRPDESSKIVLFIEKDDIRTHGIETIHDKNGQAKYTLQLPSRTVVLSTVSSGYGLSSQIFDLSWDAERDQNKRVVIKTRSDGDELSLGLEMPSLGKDLQLDYKMLIGSGNVIYDGRTAFRYSKDSRKTFTLSSKLEDVSGLDIQTKAIIGISYDKLSAEFDIKYLTARRQTKNIAIITDMGKLKRQLNIQIHSPVKTMKLDARVETSPFKLTIKNLVDDTKPINSQLTVDHNDGSMDFNMNYDIKNPDNTLHVNTKFSDEKGISARVFRNVNQKTTVDSLLNLGLKTSMIIHTHAYWRPSIISDLKAELRKRVEEYGIRSSMAIEASSDEINKEIVYKIRLIQSAYTEEVKLYDDAITDKLSELRTLKEDNAFYLQDICNSVDTTMTRIGEFAEDLNEAWGRCQVKHKIDEYMTSLEQLHQRLDAYTKDTYINMGNQLNSISTNSYQRLLDYKNSVGNQQTVANLKSKYTTYKDQLKNMKLNEQWSNIANQYTSSINNIREGG</sequence>
<dbReference type="EMBL" id="CAJPWZ010003315">
    <property type="protein sequence ID" value="CAG2256768.1"/>
    <property type="molecule type" value="Genomic_DNA"/>
</dbReference>
<accession>A0A8S3VRA0</accession>
<keyword evidence="2" id="KW-1185">Reference proteome</keyword>
<organism evidence="1 2">
    <name type="scientific">Mytilus edulis</name>
    <name type="common">Blue mussel</name>
    <dbReference type="NCBI Taxonomy" id="6550"/>
    <lineage>
        <taxon>Eukaryota</taxon>
        <taxon>Metazoa</taxon>
        <taxon>Spiralia</taxon>
        <taxon>Lophotrochozoa</taxon>
        <taxon>Mollusca</taxon>
        <taxon>Bivalvia</taxon>
        <taxon>Autobranchia</taxon>
        <taxon>Pteriomorphia</taxon>
        <taxon>Mytilida</taxon>
        <taxon>Mytiloidea</taxon>
        <taxon>Mytilidae</taxon>
        <taxon>Mytilinae</taxon>
        <taxon>Mytilus</taxon>
    </lineage>
</organism>
<protein>
    <submittedName>
        <fullName evidence="1">Uncharacterized protein</fullName>
    </submittedName>
</protein>
<proteinExistence type="predicted"/>
<name>A0A8S3VRA0_MYTED</name>
<gene>
    <name evidence="1" type="ORF">MEDL_68066</name>
</gene>
<dbReference type="OrthoDB" id="6158332at2759"/>